<name>A0A8R2F9X7_ACYPI</name>
<evidence type="ECO:0000256" key="1">
    <source>
        <dbReference type="SAM" id="Phobius"/>
    </source>
</evidence>
<keyword evidence="3" id="KW-1185">Reference proteome</keyword>
<accession>A0A8R2F9X7</accession>
<dbReference type="PANTHER" id="PTHR20992:SF9">
    <property type="entry name" value="AT15442P-RELATED"/>
    <property type="match status" value="1"/>
</dbReference>
<dbReference type="Proteomes" id="UP000007819">
    <property type="component" value="Chromosome A1"/>
</dbReference>
<evidence type="ECO:0000313" key="2">
    <source>
        <dbReference type="EnsemblMetazoa" id="XP_008183091.2"/>
    </source>
</evidence>
<dbReference type="InterPro" id="IPR005240">
    <property type="entry name" value="DUF389"/>
</dbReference>
<dbReference type="Pfam" id="PF04087">
    <property type="entry name" value="DUF389"/>
    <property type="match status" value="1"/>
</dbReference>
<keyword evidence="1" id="KW-0472">Membrane</keyword>
<sequence length="459" mass="50897">MPGALFNIVIPTKQHEIHLSQKIACDCSIKTKLPNDNTNNKQPPDRPKYSLSITMEKTLEAILCSLQISNSIWNQSRDNRCYSVTFSIASNEHCEHILNLLMENGIGVKLNSTVVVLPCSLYYQDTATSTPSVFETNQHKNPPSLYESSWKKFLQSVKSRLTVAQVVQGIETGAMLTFDFVILLIISVTDIGSLWVSIVLAFLVGIAVPIALLGNNTFSLVGVAISTSLLPPSVNAGLLWAFSVRSINQDSLNTLNLHYSSIRSIDFAIKGAMSMCVTFINIICIFACGIVILKIKAVAPKQNLQSTTLINEYLNVLKEINLEFPQEEANYLTLRLKEEYPIFGLSPSTVKARGPCSIPPGYNPFDLSFITWSPGYRRQHDLKSFSNTPTDIRTSKLLKNKIKNTDLFNGETTPDSLNAVFKSPMENYPTTVSTDNNTPSTSRRFIITPVTLKNTSNTK</sequence>
<dbReference type="PANTHER" id="PTHR20992">
    <property type="entry name" value="AT15442P-RELATED"/>
    <property type="match status" value="1"/>
</dbReference>
<protein>
    <submittedName>
        <fullName evidence="2">Uncharacterized protein</fullName>
    </submittedName>
</protein>
<proteinExistence type="predicted"/>
<keyword evidence="1" id="KW-0812">Transmembrane</keyword>
<dbReference type="AlphaFoldDB" id="A0A8R2F9X7"/>
<dbReference type="GeneID" id="100569357"/>
<reference evidence="3" key="1">
    <citation type="submission" date="2010-06" db="EMBL/GenBank/DDBJ databases">
        <authorList>
            <person name="Jiang H."/>
            <person name="Abraham K."/>
            <person name="Ali S."/>
            <person name="Alsbrooks S.L."/>
            <person name="Anim B.N."/>
            <person name="Anosike U.S."/>
            <person name="Attaway T."/>
            <person name="Bandaranaike D.P."/>
            <person name="Battles P.K."/>
            <person name="Bell S.N."/>
            <person name="Bell A.V."/>
            <person name="Beltran B."/>
            <person name="Bickham C."/>
            <person name="Bustamante Y."/>
            <person name="Caleb T."/>
            <person name="Canada A."/>
            <person name="Cardenas V."/>
            <person name="Carter K."/>
            <person name="Chacko J."/>
            <person name="Chandrabose M.N."/>
            <person name="Chavez D."/>
            <person name="Chavez A."/>
            <person name="Chen L."/>
            <person name="Chu H.-S."/>
            <person name="Claassen K.J."/>
            <person name="Cockrell R."/>
            <person name="Collins M."/>
            <person name="Cooper J.A."/>
            <person name="Cree A."/>
            <person name="Curry S.M."/>
            <person name="Da Y."/>
            <person name="Dao M.D."/>
            <person name="Das B."/>
            <person name="Davila M.-L."/>
            <person name="Davy-Carroll L."/>
            <person name="Denson S."/>
            <person name="Dinh H."/>
            <person name="Ebong V.E."/>
            <person name="Edwards J.R."/>
            <person name="Egan A."/>
            <person name="El-Daye J."/>
            <person name="Escobedo L."/>
            <person name="Fernandez S."/>
            <person name="Fernando P.R."/>
            <person name="Flagg N."/>
            <person name="Forbes L.D."/>
            <person name="Fowler R.G."/>
            <person name="Fu Q."/>
            <person name="Gabisi R.A."/>
            <person name="Ganer J."/>
            <person name="Garbino Pronczuk A."/>
            <person name="Garcia R.M."/>
            <person name="Garner T."/>
            <person name="Garrett T.E."/>
            <person name="Gonzalez D.A."/>
            <person name="Hamid H."/>
            <person name="Hawkins E.S."/>
            <person name="Hirani K."/>
            <person name="Hogues M.E."/>
            <person name="Hollins B."/>
            <person name="Hsiao C.-H."/>
            <person name="Jabil R."/>
            <person name="James M.L."/>
            <person name="Jhangiani S.N."/>
            <person name="Johnson B."/>
            <person name="Johnson Q."/>
            <person name="Joshi V."/>
            <person name="Kalu J.B."/>
            <person name="Kam C."/>
            <person name="Kashfia A."/>
            <person name="Keebler J."/>
            <person name="Kisamo H."/>
            <person name="Kovar C.L."/>
            <person name="Lago L.A."/>
            <person name="Lai C.-Y."/>
            <person name="Laidlaw J."/>
            <person name="Lara F."/>
            <person name="Le T.-K."/>
            <person name="Lee S.L."/>
            <person name="Legall F.H."/>
            <person name="Lemon S.J."/>
            <person name="Lewis L.R."/>
            <person name="Li B."/>
            <person name="Liu Y."/>
            <person name="Liu Y.-S."/>
            <person name="Lopez J."/>
            <person name="Lozado R.J."/>
            <person name="Lu J."/>
            <person name="Madu R.C."/>
            <person name="Maheshwari M."/>
            <person name="Maheshwari R."/>
            <person name="Malloy K."/>
            <person name="Martinez E."/>
            <person name="Mathew T."/>
            <person name="Mercado I.C."/>
            <person name="Mercado C."/>
            <person name="Meyer B."/>
            <person name="Montgomery K."/>
            <person name="Morgan M.B."/>
            <person name="Munidasa M."/>
            <person name="Nazareth L.V."/>
            <person name="Nelson J."/>
            <person name="Ng B.M."/>
            <person name="Nguyen N.B."/>
            <person name="Nguyen P.Q."/>
            <person name="Nguyen T."/>
            <person name="Obregon M."/>
            <person name="Okwuonu G.O."/>
            <person name="Onwere C.G."/>
            <person name="Orozco G."/>
            <person name="Parra A."/>
            <person name="Patel S."/>
            <person name="Patil S."/>
            <person name="Perez A."/>
            <person name="Perez Y."/>
            <person name="Pham C."/>
            <person name="Primus E.L."/>
            <person name="Pu L.-L."/>
            <person name="Puazo M."/>
            <person name="Qin X."/>
            <person name="Quiroz J.B."/>
            <person name="Reese J."/>
            <person name="Richards S."/>
            <person name="Rives C.M."/>
            <person name="Robberts R."/>
            <person name="Ruiz S.J."/>
            <person name="Ruiz M.J."/>
            <person name="Santibanez J."/>
            <person name="Schneider B.W."/>
            <person name="Sisson I."/>
            <person name="Smith M."/>
            <person name="Sodergren E."/>
            <person name="Song X.-Z."/>
            <person name="Song B.B."/>
            <person name="Summersgill H."/>
            <person name="Thelus R."/>
            <person name="Thornton R.D."/>
            <person name="Trejos Z.Y."/>
            <person name="Usmani K."/>
            <person name="Vattathil S."/>
            <person name="Villasana D."/>
            <person name="Walker D.L."/>
            <person name="Wang S."/>
            <person name="Wang K."/>
            <person name="White C.S."/>
            <person name="Williams A.C."/>
            <person name="Williamson J."/>
            <person name="Wilson K."/>
            <person name="Woghiren I.O."/>
            <person name="Woodworth J.R."/>
            <person name="Worley K.C."/>
            <person name="Wright R.A."/>
            <person name="Wu W."/>
            <person name="Young L."/>
            <person name="Zhang L."/>
            <person name="Zhang J."/>
            <person name="Zhu Y."/>
            <person name="Muzny D.M."/>
            <person name="Weinstock G."/>
            <person name="Gibbs R.A."/>
        </authorList>
    </citation>
    <scope>NUCLEOTIDE SEQUENCE [LARGE SCALE GENOMIC DNA]</scope>
    <source>
        <strain evidence="3">LSR1</strain>
    </source>
</reference>
<evidence type="ECO:0000313" key="3">
    <source>
        <dbReference type="Proteomes" id="UP000007819"/>
    </source>
</evidence>
<feature type="transmembrane region" description="Helical" evidence="1">
    <location>
        <begin position="194"/>
        <end position="213"/>
    </location>
</feature>
<feature type="transmembrane region" description="Helical" evidence="1">
    <location>
        <begin position="267"/>
        <end position="293"/>
    </location>
</feature>
<reference evidence="2" key="2">
    <citation type="submission" date="2022-06" db="UniProtKB">
        <authorList>
            <consortium name="EnsemblMetazoa"/>
        </authorList>
    </citation>
    <scope>IDENTIFICATION</scope>
</reference>
<dbReference type="RefSeq" id="XP_008183091.2">
    <property type="nucleotide sequence ID" value="XM_008184869.3"/>
</dbReference>
<dbReference type="OrthoDB" id="543859at2759"/>
<dbReference type="EnsemblMetazoa" id="XM_008184869.3">
    <property type="protein sequence ID" value="XP_008183091.2"/>
    <property type="gene ID" value="LOC100569357"/>
</dbReference>
<feature type="transmembrane region" description="Helical" evidence="1">
    <location>
        <begin position="220"/>
        <end position="242"/>
    </location>
</feature>
<organism evidence="2 3">
    <name type="scientific">Acyrthosiphon pisum</name>
    <name type="common">Pea aphid</name>
    <dbReference type="NCBI Taxonomy" id="7029"/>
    <lineage>
        <taxon>Eukaryota</taxon>
        <taxon>Metazoa</taxon>
        <taxon>Ecdysozoa</taxon>
        <taxon>Arthropoda</taxon>
        <taxon>Hexapoda</taxon>
        <taxon>Insecta</taxon>
        <taxon>Pterygota</taxon>
        <taxon>Neoptera</taxon>
        <taxon>Paraneoptera</taxon>
        <taxon>Hemiptera</taxon>
        <taxon>Sternorrhyncha</taxon>
        <taxon>Aphidomorpha</taxon>
        <taxon>Aphidoidea</taxon>
        <taxon>Aphididae</taxon>
        <taxon>Macrosiphini</taxon>
        <taxon>Acyrthosiphon</taxon>
    </lineage>
</organism>
<keyword evidence="1" id="KW-1133">Transmembrane helix</keyword>
<dbReference type="KEGG" id="api:100569357"/>